<evidence type="ECO:0000313" key="3">
    <source>
        <dbReference type="EMBL" id="MDC0741116.1"/>
    </source>
</evidence>
<proteinExistence type="predicted"/>
<dbReference type="SUPFAM" id="SSF56317">
    <property type="entry name" value="Carbon-nitrogen hydrolase"/>
    <property type="match status" value="1"/>
</dbReference>
<dbReference type="RefSeq" id="WP_271916333.1">
    <property type="nucleotide sequence ID" value="NZ_JAQNDO010000001.1"/>
</dbReference>
<dbReference type="Pfam" id="PF00795">
    <property type="entry name" value="CN_hydrolase"/>
    <property type="match status" value="1"/>
</dbReference>
<gene>
    <name evidence="3" type="ORF">POL67_07140</name>
</gene>
<dbReference type="InterPro" id="IPR036526">
    <property type="entry name" value="C-N_Hydrolase_sf"/>
</dbReference>
<dbReference type="InterPro" id="IPR003010">
    <property type="entry name" value="C-N_Hydrolase"/>
</dbReference>
<comment type="caution">
    <text evidence="3">The sequence shown here is derived from an EMBL/GenBank/DDBJ whole genome shotgun (WGS) entry which is preliminary data.</text>
</comment>
<dbReference type="Proteomes" id="UP001221411">
    <property type="component" value="Unassembled WGS sequence"/>
</dbReference>
<organism evidence="3 4">
    <name type="scientific">Polyangium mundeleinium</name>
    <dbReference type="NCBI Taxonomy" id="2995306"/>
    <lineage>
        <taxon>Bacteria</taxon>
        <taxon>Pseudomonadati</taxon>
        <taxon>Myxococcota</taxon>
        <taxon>Polyangia</taxon>
        <taxon>Polyangiales</taxon>
        <taxon>Polyangiaceae</taxon>
        <taxon>Polyangium</taxon>
    </lineage>
</organism>
<reference evidence="3 4" key="1">
    <citation type="submission" date="2022-11" db="EMBL/GenBank/DDBJ databases">
        <title>Minimal conservation of predation-associated metabolite biosynthetic gene clusters underscores biosynthetic potential of Myxococcota including descriptions for ten novel species: Archangium lansinium sp. nov., Myxococcus landrumus sp. nov., Nannocystis bai.</title>
        <authorList>
            <person name="Ahearne A."/>
            <person name="Stevens C."/>
            <person name="Dowd S."/>
        </authorList>
    </citation>
    <scope>NUCLEOTIDE SEQUENCE [LARGE SCALE GENOMIC DNA]</scope>
    <source>
        <strain evidence="3 4">RJM3</strain>
    </source>
</reference>
<feature type="domain" description="CN hydrolase" evidence="2">
    <location>
        <begin position="3"/>
        <end position="348"/>
    </location>
</feature>
<evidence type="ECO:0000256" key="1">
    <source>
        <dbReference type="ARBA" id="ARBA00022801"/>
    </source>
</evidence>
<protein>
    <submittedName>
        <fullName evidence="3">Carbon-nitrogen hydrolase family protein</fullName>
    </submittedName>
</protein>
<dbReference type="PROSITE" id="PS50263">
    <property type="entry name" value="CN_HYDROLASE"/>
    <property type="match status" value="1"/>
</dbReference>
<dbReference type="InterPro" id="IPR050345">
    <property type="entry name" value="Aliph_Amidase/BUP"/>
</dbReference>
<sequence>MKVELAACQVHVTPEDYASAEAFEAMLDRVGEKLANARTRLAHGAYEHPCLAVFPEMIGAFLPLAGRLDAVRGARSVDEALKKVAIRSPFRMASAMLRGKTARTSVGFLLAVAPDVQRLYRDAFARFARRYEAWTVAGSALLPRNAHGNLADSFSPAEGRVYNTSYTFNPAGRHVGVSRKVNLVPTVEDTLGLSPGRRGELMPFSTPFGQVGTLICYDGFAVPHTAREPDFCPLLSHYDAHGCSVIAHPAANFWPWETPWTFGGVDGHSTRKQQWLDEGLLSQMESTPLRAVRYGVTAQLLGRIFDSHFDGRSHILARDGSSVHILAEAARGDASPEAEEVLLRVVEV</sequence>
<evidence type="ECO:0000259" key="2">
    <source>
        <dbReference type="PROSITE" id="PS50263"/>
    </source>
</evidence>
<dbReference type="PANTHER" id="PTHR43674:SF13">
    <property type="entry name" value="CN HYDROLASE DOMAIN-CONTAINING PROTEIN"/>
    <property type="match status" value="1"/>
</dbReference>
<evidence type="ECO:0000313" key="4">
    <source>
        <dbReference type="Proteomes" id="UP001221411"/>
    </source>
</evidence>
<dbReference type="PANTHER" id="PTHR43674">
    <property type="entry name" value="NITRILASE C965.09-RELATED"/>
    <property type="match status" value="1"/>
</dbReference>
<dbReference type="GO" id="GO:0016787">
    <property type="term" value="F:hydrolase activity"/>
    <property type="evidence" value="ECO:0007669"/>
    <property type="project" value="UniProtKB-KW"/>
</dbReference>
<name>A0ABT5EK57_9BACT</name>
<accession>A0ABT5EK57</accession>
<keyword evidence="4" id="KW-1185">Reference proteome</keyword>
<dbReference type="EMBL" id="JAQNDO010000001">
    <property type="protein sequence ID" value="MDC0741116.1"/>
    <property type="molecule type" value="Genomic_DNA"/>
</dbReference>
<dbReference type="Gene3D" id="3.60.110.10">
    <property type="entry name" value="Carbon-nitrogen hydrolase"/>
    <property type="match status" value="1"/>
</dbReference>
<keyword evidence="1 3" id="KW-0378">Hydrolase</keyword>